<dbReference type="PANTHER" id="PTHR45832:SF22">
    <property type="entry name" value="SERINE_THREONINE-PROTEIN KINASE SAMKA-RELATED"/>
    <property type="match status" value="1"/>
</dbReference>
<feature type="compositionally biased region" description="Acidic residues" evidence="4">
    <location>
        <begin position="73"/>
        <end position="108"/>
    </location>
</feature>
<evidence type="ECO:0000313" key="7">
    <source>
        <dbReference type="Proteomes" id="UP000636479"/>
    </source>
</evidence>
<feature type="compositionally biased region" description="Basic and acidic residues" evidence="4">
    <location>
        <begin position="34"/>
        <end position="48"/>
    </location>
</feature>
<organism evidence="6 7">
    <name type="scientific">Mycena indigotica</name>
    <dbReference type="NCBI Taxonomy" id="2126181"/>
    <lineage>
        <taxon>Eukaryota</taxon>
        <taxon>Fungi</taxon>
        <taxon>Dikarya</taxon>
        <taxon>Basidiomycota</taxon>
        <taxon>Agaricomycotina</taxon>
        <taxon>Agaricomycetes</taxon>
        <taxon>Agaricomycetidae</taxon>
        <taxon>Agaricales</taxon>
        <taxon>Marasmiineae</taxon>
        <taxon>Mycenaceae</taxon>
        <taxon>Mycena</taxon>
    </lineage>
</organism>
<keyword evidence="7" id="KW-1185">Reference proteome</keyword>
<feature type="region of interest" description="Disordered" evidence="4">
    <location>
        <begin position="1"/>
        <end position="108"/>
    </location>
</feature>
<name>A0A8H6VYU8_9AGAR</name>
<dbReference type="Gene3D" id="1.10.510.10">
    <property type="entry name" value="Transferase(Phosphotransferase) domain 1"/>
    <property type="match status" value="1"/>
</dbReference>
<keyword evidence="2" id="KW-0547">Nucleotide-binding</keyword>
<feature type="compositionally biased region" description="Basic and acidic residues" evidence="4">
    <location>
        <begin position="14"/>
        <end position="24"/>
    </location>
</feature>
<dbReference type="PROSITE" id="PS50011">
    <property type="entry name" value="PROTEIN_KINASE_DOM"/>
    <property type="match status" value="1"/>
</dbReference>
<dbReference type="GO" id="GO:0005524">
    <property type="term" value="F:ATP binding"/>
    <property type="evidence" value="ECO:0007669"/>
    <property type="project" value="UniProtKB-KW"/>
</dbReference>
<evidence type="ECO:0000259" key="5">
    <source>
        <dbReference type="PROSITE" id="PS50011"/>
    </source>
</evidence>
<dbReference type="OrthoDB" id="248923at2759"/>
<dbReference type="InterPro" id="IPR011009">
    <property type="entry name" value="Kinase-like_dom_sf"/>
</dbReference>
<comment type="caution">
    <text evidence="6">The sequence shown here is derived from an EMBL/GenBank/DDBJ whole genome shotgun (WGS) entry which is preliminary data.</text>
</comment>
<keyword evidence="6" id="KW-0808">Transferase</keyword>
<dbReference type="InterPro" id="IPR000719">
    <property type="entry name" value="Prot_kinase_dom"/>
</dbReference>
<evidence type="ECO:0000256" key="2">
    <source>
        <dbReference type="ARBA" id="ARBA00022741"/>
    </source>
</evidence>
<feature type="region of interest" description="Disordered" evidence="4">
    <location>
        <begin position="440"/>
        <end position="465"/>
    </location>
</feature>
<keyword evidence="3" id="KW-0067">ATP-binding</keyword>
<gene>
    <name evidence="6" type="ORF">MIND_00917900</name>
</gene>
<evidence type="ECO:0000256" key="4">
    <source>
        <dbReference type="SAM" id="MobiDB-lite"/>
    </source>
</evidence>
<dbReference type="GO" id="GO:0004672">
    <property type="term" value="F:protein kinase activity"/>
    <property type="evidence" value="ECO:0007669"/>
    <property type="project" value="InterPro"/>
</dbReference>
<dbReference type="Pfam" id="PF00069">
    <property type="entry name" value="Pkinase"/>
    <property type="match status" value="1"/>
</dbReference>
<evidence type="ECO:0000313" key="6">
    <source>
        <dbReference type="EMBL" id="KAF7296866.1"/>
    </source>
</evidence>
<dbReference type="EMBL" id="JACAZF010000008">
    <property type="protein sequence ID" value="KAF7296866.1"/>
    <property type="molecule type" value="Genomic_DNA"/>
</dbReference>
<dbReference type="Proteomes" id="UP000636479">
    <property type="component" value="Unassembled WGS sequence"/>
</dbReference>
<proteinExistence type="inferred from homology"/>
<accession>A0A8H6VYU8</accession>
<sequence length="491" mass="54129">MTNPDVNLEITDSDPDHGDTERGKVTSASSSSPHPERFTEVADADAKPAAEAAPGIDMPLEKDNLEGVIEADSPVDAEPEGEDGAPPDSEDEAEDEEGEPELDSEEEREEAFYWHTQIINELYRACRDASPLNGGYNYLSTLPGVDRMGNIRHTARAERTGEVVLLRVTPLVPPVERFAGQRLINELFLMRDMRSSPNILGFYDLYLSQDDEELDIGEGKSDVWLVQQYMAEGASLGELVAYNNGPGGFTEEQVAKICLETAKGLAHLHEQLIIHRDIRSDSLLIDPTGRVKITNFAYAVQLPTIQSKRRTMVSTLALPARSPYTPDKTHWTPPEVIRRREYGMEVDVWALGITMMEMLDGRPPHSGNAALRVLFLILISGTPKLSREDADALGPDLREFLGRCVEVDVDKRATAEQLVGHDFLQRGCAPIGLASLFEYRTREPPPDSDDEEEVQPQTELTAAGEAVVSELVADVEEGERNDPSVEGAAKT</sequence>
<dbReference type="PANTHER" id="PTHR45832">
    <property type="entry name" value="SERINE/THREONINE-PROTEIN KINASE SAMKA-RELATED-RELATED"/>
    <property type="match status" value="1"/>
</dbReference>
<dbReference type="RefSeq" id="XP_037217225.1">
    <property type="nucleotide sequence ID" value="XM_037365813.1"/>
</dbReference>
<comment type="similarity">
    <text evidence="1">Belongs to the protein kinase superfamily. STE Ser/Thr protein kinase family. STE20 subfamily.</text>
</comment>
<dbReference type="GeneID" id="59348329"/>
<dbReference type="InterPro" id="IPR051931">
    <property type="entry name" value="PAK3-like"/>
</dbReference>
<reference evidence="6" key="1">
    <citation type="submission" date="2020-05" db="EMBL/GenBank/DDBJ databases">
        <title>Mycena genomes resolve the evolution of fungal bioluminescence.</title>
        <authorList>
            <person name="Tsai I.J."/>
        </authorList>
    </citation>
    <scope>NUCLEOTIDE SEQUENCE</scope>
    <source>
        <strain evidence="6">171206Taipei</strain>
    </source>
</reference>
<dbReference type="SUPFAM" id="SSF56112">
    <property type="entry name" value="Protein kinase-like (PK-like)"/>
    <property type="match status" value="1"/>
</dbReference>
<evidence type="ECO:0000256" key="1">
    <source>
        <dbReference type="ARBA" id="ARBA00008874"/>
    </source>
</evidence>
<protein>
    <submittedName>
        <fullName evidence="6">Pkinase-domain-containing protein</fullName>
    </submittedName>
</protein>
<dbReference type="AlphaFoldDB" id="A0A8H6VYU8"/>
<evidence type="ECO:0000256" key="3">
    <source>
        <dbReference type="ARBA" id="ARBA00022840"/>
    </source>
</evidence>
<keyword evidence="6" id="KW-0418">Kinase</keyword>
<feature type="domain" description="Protein kinase" evidence="5">
    <location>
        <begin position="137"/>
        <end position="424"/>
    </location>
</feature>